<evidence type="ECO:0000313" key="2">
    <source>
        <dbReference type="Proteomes" id="UP000501240"/>
    </source>
</evidence>
<reference evidence="1 2" key="1">
    <citation type="submission" date="2020-05" db="EMBL/GenBank/DDBJ databases">
        <title>Actinomadura verrucosospora NRRL-B18236 (PFL_A860) Genome sequencing and assembly.</title>
        <authorList>
            <person name="Samborskyy M."/>
        </authorList>
    </citation>
    <scope>NUCLEOTIDE SEQUENCE [LARGE SCALE GENOMIC DNA]</scope>
    <source>
        <strain evidence="1 2">NRRL:B18236</strain>
    </source>
</reference>
<keyword evidence="2" id="KW-1185">Reference proteome</keyword>
<protein>
    <submittedName>
        <fullName evidence="1">Uncharacterized protein</fullName>
    </submittedName>
</protein>
<dbReference type="EMBL" id="CP053892">
    <property type="protein sequence ID" value="QKG26108.1"/>
    <property type="molecule type" value="Genomic_DNA"/>
</dbReference>
<accession>A0A7D4AU49</accession>
<sequence length="172" mass="17630">MAQDFGARWFGVLHGGACLAVGADEFVGVAGGADRGDAGARHHGEGCCDAGEASTMCQLFLEVGDAGIVLAGSVGVSARGRAVMAALRSWSVGHVVARRSLPVRVAVATALSFVMAVGDFEGHGVGLLPAGREGARGANLGSQRESRCSDSLRLCWTVPLGSFPCFRRWAAT</sequence>
<proteinExistence type="predicted"/>
<name>A0A7D4AU49_ACTVE</name>
<dbReference type="Proteomes" id="UP000501240">
    <property type="component" value="Chromosome"/>
</dbReference>
<evidence type="ECO:0000313" key="1">
    <source>
        <dbReference type="EMBL" id="QKG26108.1"/>
    </source>
</evidence>
<dbReference type="AlphaFoldDB" id="A0A7D4AU49"/>
<organism evidence="1 2">
    <name type="scientific">Actinomadura verrucosospora</name>
    <dbReference type="NCBI Taxonomy" id="46165"/>
    <lineage>
        <taxon>Bacteria</taxon>
        <taxon>Bacillati</taxon>
        <taxon>Actinomycetota</taxon>
        <taxon>Actinomycetes</taxon>
        <taxon>Streptosporangiales</taxon>
        <taxon>Thermomonosporaceae</taxon>
        <taxon>Actinomadura</taxon>
    </lineage>
</organism>
<gene>
    <name evidence="1" type="ORF">ACTIVE_7761</name>
</gene>